<accession>A0A8K1LFE7</accession>
<proteinExistence type="inferred from homology"/>
<keyword evidence="2" id="KW-0963">Cytoplasm</keyword>
<dbReference type="OrthoDB" id="7760980at2759"/>
<keyword evidence="16" id="KW-1185">Reference proteome</keyword>
<reference evidence="15" key="1">
    <citation type="submission" date="2019-04" db="EMBL/GenBank/DDBJ databases">
        <title>Genome assembly of Zosterops borbonicus 15179.</title>
        <authorList>
            <person name="Leroy T."/>
            <person name="Anselmetti Y."/>
            <person name="Tilak M.-K."/>
            <person name="Nabholz B."/>
        </authorList>
    </citation>
    <scope>NUCLEOTIDE SEQUENCE</scope>
    <source>
        <strain evidence="15">HGM_15179</strain>
        <tissue evidence="15">Muscle</tissue>
    </source>
</reference>
<dbReference type="Proteomes" id="UP000796761">
    <property type="component" value="Unassembled WGS sequence"/>
</dbReference>
<evidence type="ECO:0000256" key="10">
    <source>
        <dbReference type="ARBA" id="ARBA00040899"/>
    </source>
</evidence>
<dbReference type="GO" id="GO:0003352">
    <property type="term" value="P:regulation of cilium movement"/>
    <property type="evidence" value="ECO:0007669"/>
    <property type="project" value="TreeGrafter"/>
</dbReference>
<protein>
    <recommendedName>
        <fullName evidence="10">Dynein regulatory complex subunit 2</fullName>
    </recommendedName>
    <alternativeName>
        <fullName evidence="11">Coiled-coil domain-containing protein 65</fullName>
    </alternativeName>
</protein>
<evidence type="ECO:0000256" key="6">
    <source>
        <dbReference type="ARBA" id="ARBA00023212"/>
    </source>
</evidence>
<evidence type="ECO:0000256" key="8">
    <source>
        <dbReference type="ARBA" id="ARBA00037841"/>
    </source>
</evidence>
<dbReference type="GO" id="GO:0005858">
    <property type="term" value="C:axonemal dynein complex"/>
    <property type="evidence" value="ECO:0007669"/>
    <property type="project" value="InterPro"/>
</dbReference>
<evidence type="ECO:0000256" key="9">
    <source>
        <dbReference type="ARBA" id="ARBA00038424"/>
    </source>
</evidence>
<dbReference type="AlphaFoldDB" id="A0A8K1LFE7"/>
<dbReference type="InterPro" id="IPR039505">
    <property type="entry name" value="DRC1/2_N"/>
</dbReference>
<dbReference type="EMBL" id="SWJQ01000674">
    <property type="protein sequence ID" value="TRZ11718.1"/>
    <property type="molecule type" value="Genomic_DNA"/>
</dbReference>
<evidence type="ECO:0000256" key="11">
    <source>
        <dbReference type="ARBA" id="ARBA00041517"/>
    </source>
</evidence>
<dbReference type="PANTHER" id="PTHR21625:SF0">
    <property type="entry name" value="DYNEIN REGULATORY COMPLEX SUBUNIT 2"/>
    <property type="match status" value="1"/>
</dbReference>
<evidence type="ECO:0000259" key="14">
    <source>
        <dbReference type="Pfam" id="PF14772"/>
    </source>
</evidence>
<evidence type="ECO:0000256" key="1">
    <source>
        <dbReference type="ARBA" id="ARBA00004611"/>
    </source>
</evidence>
<evidence type="ECO:0000313" key="16">
    <source>
        <dbReference type="Proteomes" id="UP000796761"/>
    </source>
</evidence>
<organism evidence="15 16">
    <name type="scientific">Zosterops borbonicus</name>
    <dbReference type="NCBI Taxonomy" id="364589"/>
    <lineage>
        <taxon>Eukaryota</taxon>
        <taxon>Metazoa</taxon>
        <taxon>Chordata</taxon>
        <taxon>Craniata</taxon>
        <taxon>Vertebrata</taxon>
        <taxon>Euteleostomi</taxon>
        <taxon>Archelosauria</taxon>
        <taxon>Archosauria</taxon>
        <taxon>Dinosauria</taxon>
        <taxon>Saurischia</taxon>
        <taxon>Theropoda</taxon>
        <taxon>Coelurosauria</taxon>
        <taxon>Aves</taxon>
        <taxon>Neognathae</taxon>
        <taxon>Neoaves</taxon>
        <taxon>Telluraves</taxon>
        <taxon>Australaves</taxon>
        <taxon>Passeriformes</taxon>
        <taxon>Sylvioidea</taxon>
        <taxon>Zosteropidae</taxon>
        <taxon>Zosterops</taxon>
    </lineage>
</organism>
<comment type="similarity">
    <text evidence="9">Belongs to the DRC2 family.</text>
</comment>
<name>A0A8K1LFE7_9PASS</name>
<feature type="coiled-coil region" evidence="13">
    <location>
        <begin position="90"/>
        <end position="124"/>
    </location>
</feature>
<evidence type="ECO:0000256" key="2">
    <source>
        <dbReference type="ARBA" id="ARBA00022490"/>
    </source>
</evidence>
<comment type="function">
    <text evidence="12">Component of the nexin-dynein regulatory complex (N-DRC), a key regulator of ciliary/flagellar motility which maintains the alignment and integrity of the distal axoneme and regulates microtubule sliding in motile axonemes. Plays a critical role in the assembly of N-DRC and also stabilizes the assembly of multiple inner dynein arms and radial spokes. Coassembles with DRC1 to form a central scaffold needed for assembly of the N-DRC and its attachment to the outer doublet microtubules.</text>
</comment>
<keyword evidence="6" id="KW-0206">Cytoskeleton</keyword>
<feature type="coiled-coil region" evidence="13">
    <location>
        <begin position="217"/>
        <end position="315"/>
    </location>
</feature>
<evidence type="ECO:0000313" key="15">
    <source>
        <dbReference type="EMBL" id="TRZ11718.1"/>
    </source>
</evidence>
<feature type="domain" description="Dynein regulatory complex protein 1/2 N-terminal" evidence="14">
    <location>
        <begin position="22"/>
        <end position="120"/>
    </location>
</feature>
<evidence type="ECO:0000256" key="4">
    <source>
        <dbReference type="ARBA" id="ARBA00023054"/>
    </source>
</evidence>
<evidence type="ECO:0000256" key="5">
    <source>
        <dbReference type="ARBA" id="ARBA00023069"/>
    </source>
</evidence>
<gene>
    <name evidence="15" type="ORF">HGM15179_015354</name>
</gene>
<dbReference type="GO" id="GO:0060285">
    <property type="term" value="P:cilium-dependent cell motility"/>
    <property type="evidence" value="ECO:0007669"/>
    <property type="project" value="TreeGrafter"/>
</dbReference>
<keyword evidence="3" id="KW-0282">Flagellum</keyword>
<evidence type="ECO:0000256" key="13">
    <source>
        <dbReference type="SAM" id="Coils"/>
    </source>
</evidence>
<dbReference type="InterPro" id="IPR039750">
    <property type="entry name" value="DRC1/DRC2"/>
</dbReference>
<dbReference type="Pfam" id="PF14772">
    <property type="entry name" value="NYD-SP28"/>
    <property type="match status" value="1"/>
</dbReference>
<keyword evidence="5" id="KW-0969">Cilium</keyword>
<evidence type="ECO:0000256" key="7">
    <source>
        <dbReference type="ARBA" id="ARBA00023273"/>
    </source>
</evidence>
<evidence type="ECO:0000256" key="12">
    <source>
        <dbReference type="ARBA" id="ARBA00045865"/>
    </source>
</evidence>
<comment type="caution">
    <text evidence="15">The sequence shown here is derived from an EMBL/GenBank/DDBJ whole genome shotgun (WGS) entry which is preliminary data.</text>
</comment>
<dbReference type="GO" id="GO:0070286">
    <property type="term" value="P:axonemal dynein complex assembly"/>
    <property type="evidence" value="ECO:0007669"/>
    <property type="project" value="InterPro"/>
</dbReference>
<dbReference type="PANTHER" id="PTHR21625">
    <property type="entry name" value="NYD-SP28 PROTEIN"/>
    <property type="match status" value="1"/>
</dbReference>
<feature type="coiled-coil region" evidence="13">
    <location>
        <begin position="406"/>
        <end position="436"/>
    </location>
</feature>
<evidence type="ECO:0000256" key="3">
    <source>
        <dbReference type="ARBA" id="ARBA00022846"/>
    </source>
</evidence>
<comment type="subcellular location">
    <subcellularLocation>
        <location evidence="1">Cytoplasm</location>
        <location evidence="1">Cytoskeleton</location>
        <location evidence="1">Flagellum axoneme</location>
    </subcellularLocation>
    <subcellularLocation>
        <location evidence="8">Cytoplasm</location>
        <location evidence="8">Cytoskeleton</location>
        <location evidence="8">Flagellum basal body</location>
    </subcellularLocation>
</comment>
<keyword evidence="4 13" id="KW-0175">Coiled coil</keyword>
<sequence>MAESDLTAPTGAEAELLLMQKQALAEEEAAKTKRELLTHYLQGKLSREEQSSKWGLHKVRTAWRSVQRKAKDQELRQDIEIFSQTFTRVIDCKDGVIETLVRDLEEAEEQQNRALRSHLHLTDQLLHLQRCRLAYLEEGFNAQVNALKAEFEAERRTILEQQEWESCCLQDMALAMEQDHAKNDNEAMLNFQSARDDIKNKCWQEQQYSRLQLVARLEKLWDQIQKARQSYAQATEKKKVEFEALKKKCEKSSWDIDAQAKKLQNLQEMVTTTRAQIAAHLQESEKENQRIREDKEHALQKLQKLRAQSSQARATAHTHLVTLTCQCSATLKVLQQLVEKAQRILRLAEMCRRLETEEEKVLPFYPSSLAEWEQENARRVLEQPPTEPLALALQDYVGLERFWKRFNKAKLEEKALEQARAALAERNQNLRGLLQQYLAGVAINQKAP</sequence>
<keyword evidence="7" id="KW-0966">Cell projection</keyword>